<dbReference type="Proteomes" id="UP000182744">
    <property type="component" value="Unassembled WGS sequence"/>
</dbReference>
<proteinExistence type="predicted"/>
<keyword evidence="7" id="KW-1185">Reference proteome</keyword>
<dbReference type="Pfam" id="PF00356">
    <property type="entry name" value="LacI"/>
    <property type="match status" value="1"/>
</dbReference>
<dbReference type="OrthoDB" id="1938857at2"/>
<evidence type="ECO:0000259" key="4">
    <source>
        <dbReference type="PROSITE" id="PS50932"/>
    </source>
</evidence>
<keyword evidence="2 6" id="KW-0238">DNA-binding</keyword>
<dbReference type="InterPro" id="IPR046335">
    <property type="entry name" value="LacI/GalR-like_sensor"/>
</dbReference>
<dbReference type="InterPro" id="IPR028082">
    <property type="entry name" value="Peripla_BP_I"/>
</dbReference>
<sequence length="343" mass="36803">MARPTIRDIAEAVGVSPTAVSFALNSKPGISEATRARILKTAKTMGWVPNQHARALSKSRADAVGLYIARPQRSINTETFFFKFILGVESGLTEYELDLVLRSGHNVAEEVETYHRWYGQGRVDGVIVVDPRIDDPRVEVLKELRIPAVFVGHEFAGFSAITIDEGDVMHAILSHLLARGAHRVAYVSGMADLFHTAERAEALRYEAGRAGIEAVVSGGTDATEQAGFATTIRLLSAARRPDAIIFDNEVLALGGLEALRRHDLKIGQDVLVVSYEDSLISRVVTPPLTAVSRDPGLLGTKAAQILARGIDTGTTHTQAQAGGTLVIRDSTAGYVSPASARSA</sequence>
<dbReference type="CDD" id="cd06267">
    <property type="entry name" value="PBP1_LacI_sugar_binding-like"/>
    <property type="match status" value="1"/>
</dbReference>
<dbReference type="GO" id="GO:0000976">
    <property type="term" value="F:transcription cis-regulatory region binding"/>
    <property type="evidence" value="ECO:0007669"/>
    <property type="project" value="TreeGrafter"/>
</dbReference>
<dbReference type="PATRIC" id="fig|1657.3.peg.733"/>
<dbReference type="InterPro" id="IPR000843">
    <property type="entry name" value="HTH_LacI"/>
</dbReference>
<reference evidence="6" key="2">
    <citation type="submission" date="2016-10" db="EMBL/GenBank/DDBJ databases">
        <authorList>
            <person name="Varghese N."/>
            <person name="Submissions S."/>
        </authorList>
    </citation>
    <scope>NUCLEOTIDE SEQUENCE</scope>
    <source>
        <strain evidence="6">DSM 20639</strain>
    </source>
</reference>
<keyword evidence="3" id="KW-0804">Transcription</keyword>
<dbReference type="SUPFAM" id="SSF53822">
    <property type="entry name" value="Periplasmic binding protein-like I"/>
    <property type="match status" value="1"/>
</dbReference>
<gene>
    <name evidence="5" type="ORF">R6G71_07705</name>
    <name evidence="6" type="ORF">SAMN05421878_10198</name>
</gene>
<feature type="domain" description="HTH lacI-type" evidence="4">
    <location>
        <begin position="4"/>
        <end position="58"/>
    </location>
</feature>
<dbReference type="SUPFAM" id="SSF47413">
    <property type="entry name" value="lambda repressor-like DNA-binding domains"/>
    <property type="match status" value="1"/>
</dbReference>
<dbReference type="AlphaFoldDB" id="A0A0K9EV31"/>
<evidence type="ECO:0000313" key="7">
    <source>
        <dbReference type="Proteomes" id="UP000182744"/>
    </source>
</evidence>
<evidence type="ECO:0000256" key="1">
    <source>
        <dbReference type="ARBA" id="ARBA00023015"/>
    </source>
</evidence>
<dbReference type="CDD" id="cd01392">
    <property type="entry name" value="HTH_LacI"/>
    <property type="match status" value="1"/>
</dbReference>
<name>A0A0K9EV31_9ACTO</name>
<accession>A0A0K9EV31</accession>
<keyword evidence="1" id="KW-0805">Transcription regulation</keyword>
<evidence type="ECO:0000313" key="5">
    <source>
        <dbReference type="EMBL" id="MDY5153923.1"/>
    </source>
</evidence>
<reference evidence="5" key="3">
    <citation type="submission" date="2023-10" db="EMBL/GenBank/DDBJ databases">
        <title>Whole Genome based description of the genera Actinobaculum and Actinotignum reveals a complex phylogenetic relationship within the species included in the genus Actinotignum.</title>
        <authorList>
            <person name="Jensen C.S."/>
            <person name="Dargis R."/>
            <person name="Kemp M."/>
            <person name="Christensen J.J."/>
        </authorList>
    </citation>
    <scope>NUCLEOTIDE SEQUENCE</scope>
    <source>
        <strain evidence="5">Actinobaculum_suis_CCUG19206T</strain>
    </source>
</reference>
<dbReference type="Gene3D" id="3.40.50.2300">
    <property type="match status" value="2"/>
</dbReference>
<dbReference type="InterPro" id="IPR010982">
    <property type="entry name" value="Lambda_DNA-bd_dom_sf"/>
</dbReference>
<dbReference type="PANTHER" id="PTHR30146">
    <property type="entry name" value="LACI-RELATED TRANSCRIPTIONAL REPRESSOR"/>
    <property type="match status" value="1"/>
</dbReference>
<organism evidence="6 7">
    <name type="scientific">Actinobaculum suis</name>
    <dbReference type="NCBI Taxonomy" id="1657"/>
    <lineage>
        <taxon>Bacteria</taxon>
        <taxon>Bacillati</taxon>
        <taxon>Actinomycetota</taxon>
        <taxon>Actinomycetes</taxon>
        <taxon>Actinomycetales</taxon>
        <taxon>Actinomycetaceae</taxon>
        <taxon>Actinobaculum</taxon>
    </lineage>
</organism>
<dbReference type="EMBL" id="JAWNFU010000004">
    <property type="protein sequence ID" value="MDY5153923.1"/>
    <property type="molecule type" value="Genomic_DNA"/>
</dbReference>
<dbReference type="EMBL" id="FNAU01000001">
    <property type="protein sequence ID" value="SDE01336.1"/>
    <property type="molecule type" value="Genomic_DNA"/>
</dbReference>
<dbReference type="Proteomes" id="UP001273799">
    <property type="component" value="Unassembled WGS sequence"/>
</dbReference>
<dbReference type="PANTHER" id="PTHR30146:SF155">
    <property type="entry name" value="ALANINE RACEMASE"/>
    <property type="match status" value="1"/>
</dbReference>
<dbReference type="SMART" id="SM00354">
    <property type="entry name" value="HTH_LACI"/>
    <property type="match status" value="1"/>
</dbReference>
<dbReference type="PROSITE" id="PS00356">
    <property type="entry name" value="HTH_LACI_1"/>
    <property type="match status" value="1"/>
</dbReference>
<dbReference type="PROSITE" id="PS50932">
    <property type="entry name" value="HTH_LACI_2"/>
    <property type="match status" value="1"/>
</dbReference>
<dbReference type="Pfam" id="PF13377">
    <property type="entry name" value="Peripla_BP_3"/>
    <property type="match status" value="1"/>
</dbReference>
<evidence type="ECO:0000313" key="6">
    <source>
        <dbReference type="EMBL" id="SDE01336.1"/>
    </source>
</evidence>
<protein>
    <submittedName>
        <fullName evidence="6">DNA-binding transcriptional regulator, LacI/PurR family</fullName>
    </submittedName>
    <submittedName>
        <fullName evidence="5">LacI family DNA-binding transcriptional regulator</fullName>
    </submittedName>
</protein>
<dbReference type="RefSeq" id="WP_049618738.1">
    <property type="nucleotide sequence ID" value="NZ_FNAU01000001.1"/>
</dbReference>
<dbReference type="GO" id="GO:0003700">
    <property type="term" value="F:DNA-binding transcription factor activity"/>
    <property type="evidence" value="ECO:0007669"/>
    <property type="project" value="TreeGrafter"/>
</dbReference>
<dbReference type="Gene3D" id="1.10.260.40">
    <property type="entry name" value="lambda repressor-like DNA-binding domains"/>
    <property type="match status" value="1"/>
</dbReference>
<dbReference type="STRING" id="1657.ACU20_00150"/>
<evidence type="ECO:0000256" key="2">
    <source>
        <dbReference type="ARBA" id="ARBA00023125"/>
    </source>
</evidence>
<reference evidence="7" key="1">
    <citation type="submission" date="2016-10" db="EMBL/GenBank/DDBJ databases">
        <authorList>
            <person name="Varghese N."/>
        </authorList>
    </citation>
    <scope>NUCLEOTIDE SEQUENCE [LARGE SCALE GENOMIC DNA]</scope>
    <source>
        <strain evidence="7">DSM 20639</strain>
    </source>
</reference>
<evidence type="ECO:0000256" key="3">
    <source>
        <dbReference type="ARBA" id="ARBA00023163"/>
    </source>
</evidence>